<dbReference type="PANTHER" id="PTHR40267">
    <property type="entry name" value="BLR3294 PROTEIN"/>
    <property type="match status" value="1"/>
</dbReference>
<dbReference type="Pfam" id="PF17645">
    <property type="entry name" value="Amdase"/>
    <property type="match status" value="1"/>
</dbReference>
<name>A0A832ZTM2_9CREN</name>
<dbReference type="GO" id="GO:0016853">
    <property type="term" value="F:isomerase activity"/>
    <property type="evidence" value="ECO:0007669"/>
    <property type="project" value="UniProtKB-KW"/>
</dbReference>
<dbReference type="AlphaFoldDB" id="A0A832ZTM2"/>
<dbReference type="InterPro" id="IPR026286">
    <property type="entry name" value="MaiA/AMDase"/>
</dbReference>
<evidence type="ECO:0000313" key="2">
    <source>
        <dbReference type="Proteomes" id="UP000600071"/>
    </source>
</evidence>
<protein>
    <submittedName>
        <fullName evidence="1">Maleate cis-trans isomerase</fullName>
    </submittedName>
</protein>
<gene>
    <name evidence="1" type="ORF">EYH50_04050</name>
</gene>
<organism evidence="1 2">
    <name type="scientific">Pyrodictium delaneyi</name>
    <dbReference type="NCBI Taxonomy" id="1273541"/>
    <lineage>
        <taxon>Archaea</taxon>
        <taxon>Thermoproteota</taxon>
        <taxon>Thermoprotei</taxon>
        <taxon>Desulfurococcales</taxon>
        <taxon>Pyrodictiaceae</taxon>
        <taxon>Pyrodictium</taxon>
    </lineage>
</organism>
<dbReference type="EMBL" id="DQVR01000089">
    <property type="protein sequence ID" value="HIQ24202.1"/>
    <property type="molecule type" value="Genomic_DNA"/>
</dbReference>
<dbReference type="Gene3D" id="3.40.50.12500">
    <property type="match status" value="1"/>
</dbReference>
<feature type="non-terminal residue" evidence="1">
    <location>
        <position position="254"/>
    </location>
</feature>
<dbReference type="InterPro" id="IPR053714">
    <property type="entry name" value="Iso_Racemase_Enz_sf"/>
</dbReference>
<accession>A0A832ZTM2</accession>
<sequence length="254" mass="27652">MYGWRARIGLIIPSSNTTMEPEFWSMAPQGVSIHAARVPLERVTSKELLRMEEEAEHTARLLATAEVDIVVYGCTTGSLVAGPGHDERIAAKLSKAAGRPAIATATAVVEAAHALGVSRIALATPYIDEVNEKEIRFLESYGLEVVDVVSLGIERNTEIGRVSPERVYRLARSLDTDSADAVFISCTNLRTIEVIDALERDLGKPVYSSNTATLWLALRRLGIREASWPVGRLLREHLSLSGLGATRAPRRPAA</sequence>
<comment type="caution">
    <text evidence="1">The sequence shown here is derived from an EMBL/GenBank/DDBJ whole genome shotgun (WGS) entry which is preliminary data.</text>
</comment>
<dbReference type="Proteomes" id="UP000600071">
    <property type="component" value="Unassembled WGS sequence"/>
</dbReference>
<proteinExistence type="predicted"/>
<dbReference type="PIRSF" id="PIRSF015736">
    <property type="entry name" value="MI"/>
    <property type="match status" value="1"/>
</dbReference>
<dbReference type="PANTHER" id="PTHR40267:SF1">
    <property type="entry name" value="BLR3294 PROTEIN"/>
    <property type="match status" value="1"/>
</dbReference>
<evidence type="ECO:0000313" key="1">
    <source>
        <dbReference type="EMBL" id="HIQ24202.1"/>
    </source>
</evidence>
<keyword evidence="1" id="KW-0413">Isomerase</keyword>
<reference evidence="1" key="1">
    <citation type="journal article" date="2020" name="ISME J.">
        <title>Gammaproteobacteria mediating utilization of methyl-, sulfur- and petroleum organic compounds in deep ocean hydrothermal plumes.</title>
        <authorList>
            <person name="Zhou Z."/>
            <person name="Liu Y."/>
            <person name="Pan J."/>
            <person name="Cron B.R."/>
            <person name="Toner B.M."/>
            <person name="Anantharaman K."/>
            <person name="Breier J.A."/>
            <person name="Dick G.J."/>
            <person name="Li M."/>
        </authorList>
    </citation>
    <scope>NUCLEOTIDE SEQUENCE</scope>
    <source>
        <strain evidence="1">SZUA-1523</strain>
    </source>
</reference>